<accession>A0A7C9JCG0</accession>
<feature type="domain" description="Glycosyl transferase family 1" evidence="3">
    <location>
        <begin position="204"/>
        <end position="366"/>
    </location>
</feature>
<dbReference type="RefSeq" id="WP_161480852.1">
    <property type="nucleotide sequence ID" value="NZ_WXEW01000005.1"/>
</dbReference>
<comment type="caution">
    <text evidence="5">The sequence shown here is derived from an EMBL/GenBank/DDBJ whole genome shotgun (WGS) entry which is preliminary data.</text>
</comment>
<evidence type="ECO:0000256" key="2">
    <source>
        <dbReference type="ARBA" id="ARBA00022679"/>
    </source>
</evidence>
<keyword evidence="6" id="KW-1185">Reference proteome</keyword>
<organism evidence="5 6">
    <name type="scientific">Herbidospora solisilvae</name>
    <dbReference type="NCBI Taxonomy" id="2696284"/>
    <lineage>
        <taxon>Bacteria</taxon>
        <taxon>Bacillati</taxon>
        <taxon>Actinomycetota</taxon>
        <taxon>Actinomycetes</taxon>
        <taxon>Streptosporangiales</taxon>
        <taxon>Streptosporangiaceae</taxon>
        <taxon>Herbidospora</taxon>
    </lineage>
</organism>
<dbReference type="GO" id="GO:0016757">
    <property type="term" value="F:glycosyltransferase activity"/>
    <property type="evidence" value="ECO:0007669"/>
    <property type="project" value="UniProtKB-KW"/>
</dbReference>
<evidence type="ECO:0000259" key="4">
    <source>
        <dbReference type="Pfam" id="PF13439"/>
    </source>
</evidence>
<dbReference type="InterPro" id="IPR001296">
    <property type="entry name" value="Glyco_trans_1"/>
</dbReference>
<dbReference type="EMBL" id="WXEW01000005">
    <property type="protein sequence ID" value="NAS23584.1"/>
    <property type="molecule type" value="Genomic_DNA"/>
</dbReference>
<evidence type="ECO:0000313" key="5">
    <source>
        <dbReference type="EMBL" id="NAS23584.1"/>
    </source>
</evidence>
<dbReference type="PANTHER" id="PTHR45947">
    <property type="entry name" value="SULFOQUINOVOSYL TRANSFERASE SQD2"/>
    <property type="match status" value="1"/>
</dbReference>
<reference evidence="5 6" key="1">
    <citation type="submission" date="2020-01" db="EMBL/GenBank/DDBJ databases">
        <title>Herbidospora sp. NEAU-GS84 nov., a novel actinomycete isolated from soil.</title>
        <authorList>
            <person name="Han L."/>
        </authorList>
    </citation>
    <scope>NUCLEOTIDE SEQUENCE [LARGE SCALE GENOMIC DNA]</scope>
    <source>
        <strain evidence="5 6">NEAU-GS84</strain>
    </source>
</reference>
<gene>
    <name evidence="5" type="ORF">GT755_18025</name>
</gene>
<evidence type="ECO:0000256" key="1">
    <source>
        <dbReference type="ARBA" id="ARBA00022676"/>
    </source>
</evidence>
<dbReference type="GO" id="GO:1901137">
    <property type="term" value="P:carbohydrate derivative biosynthetic process"/>
    <property type="evidence" value="ECO:0007669"/>
    <property type="project" value="UniProtKB-ARBA"/>
</dbReference>
<proteinExistence type="predicted"/>
<evidence type="ECO:0000313" key="6">
    <source>
        <dbReference type="Proteomes" id="UP000479526"/>
    </source>
</evidence>
<dbReference type="Proteomes" id="UP000479526">
    <property type="component" value="Unassembled WGS sequence"/>
</dbReference>
<dbReference type="AlphaFoldDB" id="A0A7C9JCG0"/>
<feature type="domain" description="Glycosyltransferase subfamily 4-like N-terminal" evidence="4">
    <location>
        <begin position="22"/>
        <end position="195"/>
    </location>
</feature>
<dbReference type="SUPFAM" id="SSF53756">
    <property type="entry name" value="UDP-Glycosyltransferase/glycogen phosphorylase"/>
    <property type="match status" value="1"/>
</dbReference>
<dbReference type="PANTHER" id="PTHR45947:SF3">
    <property type="entry name" value="SULFOQUINOVOSYL TRANSFERASE SQD2"/>
    <property type="match status" value="1"/>
</dbReference>
<evidence type="ECO:0000259" key="3">
    <source>
        <dbReference type="Pfam" id="PF00534"/>
    </source>
</evidence>
<dbReference type="InterPro" id="IPR050194">
    <property type="entry name" value="Glycosyltransferase_grp1"/>
</dbReference>
<dbReference type="Pfam" id="PF13439">
    <property type="entry name" value="Glyco_transf_4"/>
    <property type="match status" value="1"/>
</dbReference>
<dbReference type="Gene3D" id="3.40.50.2000">
    <property type="entry name" value="Glycogen Phosphorylase B"/>
    <property type="match status" value="2"/>
</dbReference>
<protein>
    <submittedName>
        <fullName evidence="5">Glycosyltransferase</fullName>
    </submittedName>
</protein>
<dbReference type="InterPro" id="IPR028098">
    <property type="entry name" value="Glyco_trans_4-like_N"/>
</dbReference>
<name>A0A7C9JCG0_9ACTN</name>
<keyword evidence="1" id="KW-0328">Glycosyltransferase</keyword>
<keyword evidence="2 5" id="KW-0808">Transferase</keyword>
<dbReference type="Pfam" id="PF00534">
    <property type="entry name" value="Glycos_transf_1"/>
    <property type="match status" value="1"/>
</dbReference>
<sequence length="399" mass="42639">MRIAMVSEHASPLAGLGTPDAGGQNVHVAALATAIAALGHEVTVYTRRDDPGLPERVPFGSGVTVAHVPAGPPEPIPKDDILPWVPDFASWLREQWAFERPDVAHSHFWMSGLATLGAAGRLGVPVAHTFHALGTVKRRHQGAADTSPAERIAAETAIGRAADVIISTCPDEVDELARMGVPRHRARVVPCGVDLGLFRPGVPGERPERPRLLSIGRLVPRKGVDTVIQALPYVPEADLVVGGGRPVGDLDRDEEATRLRAEAERVDVADRVTFIGQVAREDVPDLMRSAAAVVCVPWYEPFGMVVLEAMACGVPVIASAVGGQKDTVVNEVTGLLVPPRRPTAVAGAVRRLLDDPLQRDSFGIAGADRASTRYGWDRVARDTVHAYAQAMRRVERTAS</sequence>